<evidence type="ECO:0000259" key="3">
    <source>
        <dbReference type="Pfam" id="PF20160"/>
    </source>
</evidence>
<protein>
    <submittedName>
        <fullName evidence="4">Disease resistance protein (TIR-NBS-LRR class) family</fullName>
    </submittedName>
</protein>
<accession>A0A2U1LQX6</accession>
<proteinExistence type="predicted"/>
<feature type="domain" description="C-JID" evidence="3">
    <location>
        <begin position="88"/>
        <end position="220"/>
    </location>
</feature>
<evidence type="ECO:0000256" key="1">
    <source>
        <dbReference type="ARBA" id="ARBA00022614"/>
    </source>
</evidence>
<dbReference type="OrthoDB" id="1073078at2759"/>
<evidence type="ECO:0000256" key="2">
    <source>
        <dbReference type="ARBA" id="ARBA00022737"/>
    </source>
</evidence>
<reference evidence="4 5" key="1">
    <citation type="journal article" date="2018" name="Mol. Plant">
        <title>The genome of Artemisia annua provides insight into the evolution of Asteraceae family and artemisinin biosynthesis.</title>
        <authorList>
            <person name="Shen Q."/>
            <person name="Zhang L."/>
            <person name="Liao Z."/>
            <person name="Wang S."/>
            <person name="Yan T."/>
            <person name="Shi P."/>
            <person name="Liu M."/>
            <person name="Fu X."/>
            <person name="Pan Q."/>
            <person name="Wang Y."/>
            <person name="Lv Z."/>
            <person name="Lu X."/>
            <person name="Zhang F."/>
            <person name="Jiang W."/>
            <person name="Ma Y."/>
            <person name="Chen M."/>
            <person name="Hao X."/>
            <person name="Li L."/>
            <person name="Tang Y."/>
            <person name="Lv G."/>
            <person name="Zhou Y."/>
            <person name="Sun X."/>
            <person name="Brodelius P.E."/>
            <person name="Rose J.K.C."/>
            <person name="Tang K."/>
        </authorList>
    </citation>
    <scope>NUCLEOTIDE SEQUENCE [LARGE SCALE GENOMIC DNA]</scope>
    <source>
        <strain evidence="5">cv. Huhao1</strain>
        <tissue evidence="4">Leaf</tissue>
    </source>
</reference>
<organism evidence="4 5">
    <name type="scientific">Artemisia annua</name>
    <name type="common">Sweet wormwood</name>
    <dbReference type="NCBI Taxonomy" id="35608"/>
    <lineage>
        <taxon>Eukaryota</taxon>
        <taxon>Viridiplantae</taxon>
        <taxon>Streptophyta</taxon>
        <taxon>Embryophyta</taxon>
        <taxon>Tracheophyta</taxon>
        <taxon>Spermatophyta</taxon>
        <taxon>Magnoliopsida</taxon>
        <taxon>eudicotyledons</taxon>
        <taxon>Gunneridae</taxon>
        <taxon>Pentapetalae</taxon>
        <taxon>asterids</taxon>
        <taxon>campanulids</taxon>
        <taxon>Asterales</taxon>
        <taxon>Asteraceae</taxon>
        <taxon>Asteroideae</taxon>
        <taxon>Anthemideae</taxon>
        <taxon>Artemisiinae</taxon>
        <taxon>Artemisia</taxon>
    </lineage>
</organism>
<dbReference type="Pfam" id="PF20160">
    <property type="entry name" value="C-JID"/>
    <property type="match status" value="1"/>
</dbReference>
<evidence type="ECO:0000313" key="5">
    <source>
        <dbReference type="Proteomes" id="UP000245207"/>
    </source>
</evidence>
<keyword evidence="5" id="KW-1185">Reference proteome</keyword>
<comment type="caution">
    <text evidence="4">The sequence shown here is derived from an EMBL/GenBank/DDBJ whole genome shotgun (WGS) entry which is preliminary data.</text>
</comment>
<keyword evidence="2" id="KW-0677">Repeat</keyword>
<keyword evidence="1" id="KW-0433">Leucine-rich repeat</keyword>
<dbReference type="AlphaFoldDB" id="A0A2U1LQX6"/>
<dbReference type="Proteomes" id="UP000245207">
    <property type="component" value="Unassembled WGS sequence"/>
</dbReference>
<gene>
    <name evidence="4" type="ORF">CTI12_AA464540</name>
</gene>
<sequence>MTSCKKLKCLPSRLEMSSLEMLILTSCESLERFPELSPCMVKLSHIDLSSCNELLEDEENERYLDKMLKQSFLKKYAAVDSCFSICVPRSMIPSWFKEKRHGCTIALKLHPQWQTEIMGFAICGVFRSRRVYYEPTMELRFENYRMHAPMPQFDYINTSSGTHYEKLWIAYVPFSLFEQLNDDDKRWSHIIEGNLVISLSCSHSQSATTRCGAQAVYKEKTDSVQQIEPSIPYWKWKLSQRYQNIRISLDYNV</sequence>
<evidence type="ECO:0000313" key="4">
    <source>
        <dbReference type="EMBL" id="PWA51389.1"/>
    </source>
</evidence>
<dbReference type="EMBL" id="PKPP01008176">
    <property type="protein sequence ID" value="PWA51389.1"/>
    <property type="molecule type" value="Genomic_DNA"/>
</dbReference>
<name>A0A2U1LQX6_ARTAN</name>
<dbReference type="InterPro" id="IPR045344">
    <property type="entry name" value="C-JID"/>
</dbReference>